<dbReference type="AlphaFoldDB" id="A0A5A7TRM8"/>
<dbReference type="Proteomes" id="UP000321947">
    <property type="component" value="Unassembled WGS sequence"/>
</dbReference>
<evidence type="ECO:0000313" key="3">
    <source>
        <dbReference type="EMBL" id="TYJ96211.1"/>
    </source>
</evidence>
<dbReference type="PANTHER" id="PTHR37760:SF1">
    <property type="entry name" value="CHAPERONE"/>
    <property type="match status" value="1"/>
</dbReference>
<gene>
    <name evidence="3" type="ORF">E5676_scaffold261G00510</name>
    <name evidence="2" type="ORF">E6C27_scaffold1202G00430</name>
</gene>
<organism evidence="2 4">
    <name type="scientific">Cucumis melo var. makuwa</name>
    <name type="common">Oriental melon</name>
    <dbReference type="NCBI Taxonomy" id="1194695"/>
    <lineage>
        <taxon>Eukaryota</taxon>
        <taxon>Viridiplantae</taxon>
        <taxon>Streptophyta</taxon>
        <taxon>Embryophyta</taxon>
        <taxon>Tracheophyta</taxon>
        <taxon>Spermatophyta</taxon>
        <taxon>Magnoliopsida</taxon>
        <taxon>eudicotyledons</taxon>
        <taxon>Gunneridae</taxon>
        <taxon>Pentapetalae</taxon>
        <taxon>rosids</taxon>
        <taxon>fabids</taxon>
        <taxon>Cucurbitales</taxon>
        <taxon>Cucurbitaceae</taxon>
        <taxon>Benincaseae</taxon>
        <taxon>Cucumis</taxon>
    </lineage>
</organism>
<comment type="caution">
    <text evidence="2">The sequence shown here is derived from an EMBL/GenBank/DDBJ whole genome shotgun (WGS) entry which is preliminary data.</text>
</comment>
<proteinExistence type="predicted"/>
<dbReference type="STRING" id="1194695.A0A5A7TRM8"/>
<feature type="region of interest" description="Disordered" evidence="1">
    <location>
        <begin position="1"/>
        <end position="21"/>
    </location>
</feature>
<dbReference type="PANTHER" id="PTHR37760">
    <property type="entry name" value="CHAPERONE"/>
    <property type="match status" value="1"/>
</dbReference>
<evidence type="ECO:0000313" key="5">
    <source>
        <dbReference type="Proteomes" id="UP000321947"/>
    </source>
</evidence>
<dbReference type="Proteomes" id="UP000321393">
    <property type="component" value="Unassembled WGS sequence"/>
</dbReference>
<dbReference type="EMBL" id="SSTD01019758">
    <property type="protein sequence ID" value="TYJ96211.1"/>
    <property type="molecule type" value="Genomic_DNA"/>
</dbReference>
<accession>A0A5A7TRM8</accession>
<sequence length="131" mass="13927">MVPDRASSDMDHECRSSNPMESITGSELAGFAVGALLVCATISAPRIDAFISSSQRRSLGMCKRCGDLRMIACSKCKGVGSTKSGGLFGINILADFYESLSESNVPSIPCMRCNAKGRFQCPDCSSQLTQT</sequence>
<evidence type="ECO:0000256" key="1">
    <source>
        <dbReference type="SAM" id="MobiDB-lite"/>
    </source>
</evidence>
<name>A0A5A7TRM8_CUCMM</name>
<protein>
    <submittedName>
        <fullName evidence="2">Uncharacterized protein</fullName>
    </submittedName>
</protein>
<feature type="compositionally biased region" description="Basic and acidic residues" evidence="1">
    <location>
        <begin position="1"/>
        <end position="15"/>
    </location>
</feature>
<reference evidence="4 5" key="1">
    <citation type="submission" date="2019-08" db="EMBL/GenBank/DDBJ databases">
        <title>Draft genome sequences of two oriental melons (Cucumis melo L. var makuwa).</title>
        <authorList>
            <person name="Kwon S.-Y."/>
        </authorList>
    </citation>
    <scope>NUCLEOTIDE SEQUENCE [LARGE SCALE GENOMIC DNA]</scope>
    <source>
        <strain evidence="5">cv. Chang Bougi</strain>
        <strain evidence="4">cv. SW 3</strain>
        <tissue evidence="2">Leaf</tissue>
    </source>
</reference>
<evidence type="ECO:0000313" key="2">
    <source>
        <dbReference type="EMBL" id="KAA0045498.1"/>
    </source>
</evidence>
<dbReference type="EMBL" id="SSTE01014403">
    <property type="protein sequence ID" value="KAA0045498.1"/>
    <property type="molecule type" value="Genomic_DNA"/>
</dbReference>
<evidence type="ECO:0000313" key="4">
    <source>
        <dbReference type="Proteomes" id="UP000321393"/>
    </source>
</evidence>
<dbReference type="OrthoDB" id="566409at2759"/>